<sequence length="138" mass="15621">MWQSSFAPTLPQSSILRTPSRPFSPSSALFCDPYGFDDQQEDPDSERNQAERRDAKLRKSLEDSAKFKMTNDARFTWATLTVSFWSYAYAVLDKDFAQNYLPMIGLPNLGIPGAVLSLLVGSLSAVLFVDPAFFRRRR</sequence>
<evidence type="ECO:0000256" key="2">
    <source>
        <dbReference type="SAM" id="Phobius"/>
    </source>
</evidence>
<comment type="caution">
    <text evidence="3">The sequence shown here is derived from an EMBL/GenBank/DDBJ whole genome shotgun (WGS) entry which is preliminary data.</text>
</comment>
<dbReference type="EMBL" id="BLQM01000279">
    <property type="protein sequence ID" value="GMH80236.1"/>
    <property type="molecule type" value="Genomic_DNA"/>
</dbReference>
<reference evidence="4" key="1">
    <citation type="journal article" date="2023" name="Commun. Biol.">
        <title>Genome analysis of Parmales, the sister group of diatoms, reveals the evolutionary specialization of diatoms from phago-mixotrophs to photoautotrophs.</title>
        <authorList>
            <person name="Ban H."/>
            <person name="Sato S."/>
            <person name="Yoshikawa S."/>
            <person name="Yamada K."/>
            <person name="Nakamura Y."/>
            <person name="Ichinomiya M."/>
            <person name="Sato N."/>
            <person name="Blanc-Mathieu R."/>
            <person name="Endo H."/>
            <person name="Kuwata A."/>
            <person name="Ogata H."/>
        </authorList>
    </citation>
    <scope>NUCLEOTIDE SEQUENCE [LARGE SCALE GENOMIC DNA]</scope>
</reference>
<keyword evidence="2" id="KW-0472">Membrane</keyword>
<proteinExistence type="predicted"/>
<feature type="transmembrane region" description="Helical" evidence="2">
    <location>
        <begin position="75"/>
        <end position="92"/>
    </location>
</feature>
<protein>
    <submittedName>
        <fullName evidence="3">Uncharacterized protein</fullName>
    </submittedName>
</protein>
<gene>
    <name evidence="3" type="ORF">TL16_g08459</name>
</gene>
<evidence type="ECO:0000313" key="4">
    <source>
        <dbReference type="Proteomes" id="UP001162640"/>
    </source>
</evidence>
<evidence type="ECO:0000313" key="3">
    <source>
        <dbReference type="EMBL" id="GMH80236.1"/>
    </source>
</evidence>
<evidence type="ECO:0000256" key="1">
    <source>
        <dbReference type="SAM" id="MobiDB-lite"/>
    </source>
</evidence>
<feature type="compositionally biased region" description="Basic and acidic residues" evidence="1">
    <location>
        <begin position="45"/>
        <end position="55"/>
    </location>
</feature>
<name>A0A9W7B174_9STRA</name>
<feature type="compositionally biased region" description="Polar residues" evidence="1">
    <location>
        <begin position="1"/>
        <end position="27"/>
    </location>
</feature>
<dbReference type="AlphaFoldDB" id="A0A9W7B174"/>
<keyword evidence="2" id="KW-1133">Transmembrane helix</keyword>
<feature type="transmembrane region" description="Helical" evidence="2">
    <location>
        <begin position="112"/>
        <end position="134"/>
    </location>
</feature>
<dbReference type="Proteomes" id="UP001162640">
    <property type="component" value="Unassembled WGS sequence"/>
</dbReference>
<accession>A0A9W7B174</accession>
<organism evidence="3 4">
    <name type="scientific">Triparma laevis f. inornata</name>
    <dbReference type="NCBI Taxonomy" id="1714386"/>
    <lineage>
        <taxon>Eukaryota</taxon>
        <taxon>Sar</taxon>
        <taxon>Stramenopiles</taxon>
        <taxon>Ochrophyta</taxon>
        <taxon>Bolidophyceae</taxon>
        <taxon>Parmales</taxon>
        <taxon>Triparmaceae</taxon>
        <taxon>Triparma</taxon>
    </lineage>
</organism>
<feature type="region of interest" description="Disordered" evidence="1">
    <location>
        <begin position="1"/>
        <end position="55"/>
    </location>
</feature>
<keyword evidence="2" id="KW-0812">Transmembrane</keyword>